<keyword evidence="2" id="KW-0732">Signal</keyword>
<accession>A0A1S4ED67</accession>
<feature type="region of interest" description="Disordered" evidence="1">
    <location>
        <begin position="171"/>
        <end position="191"/>
    </location>
</feature>
<protein>
    <submittedName>
        <fullName evidence="4">Leucine-rich repeat-containing protein DDB_G0290503</fullName>
    </submittedName>
</protein>
<feature type="region of interest" description="Disordered" evidence="1">
    <location>
        <begin position="842"/>
        <end position="868"/>
    </location>
</feature>
<dbReference type="Proteomes" id="UP000079169">
    <property type="component" value="Unplaced"/>
</dbReference>
<keyword evidence="3" id="KW-1185">Reference proteome</keyword>
<proteinExistence type="predicted"/>
<feature type="region of interest" description="Disordered" evidence="1">
    <location>
        <begin position="777"/>
        <end position="803"/>
    </location>
</feature>
<evidence type="ECO:0000256" key="2">
    <source>
        <dbReference type="SAM" id="SignalP"/>
    </source>
</evidence>
<sequence length="1183" mass="139416">MSLRDSVYWVVRPAVLLYWVSHTFAAEAEKQAANNLVDWDYAQLHLVDPVPLQDKLNYHNLCIMRRERQQLDPNRKLSKSQEQYEYREFERLYNAVFSTKPPHLRNSQENYIQHVKDEFFRRQMEPLNPKTSRERYEWHVKKQQGSFFGGKYDFGTYFRGNFTARRRRSVDVEGFPGGGKNSKQKQPPLSLNTENNLVDNIEEMRFEDNVVNIIKGIGDTVNEHGQENLGVLSRDLQEKRGQIVIEGKEPLLIEVKEPVDNIEIAVQGPVVGQETLVESLVNTRNHHLDNALPDERETILKIKKERTDPKLRIRSKRVRREKVNLLINPGSKFNRSWQLDPRNPWNKNIRYKKHLKLFDAFYMDFYSREGSDRLPSNETFIKIKPPAWFRQTRFPYETGQDSRSVSHYMNEIEKIMEKVSRASDITYGVTTKEERRRERDRNHTAILKEEERQWQAQLGRIKYLLKKNNITKAEHDRLLENIEMDKKIKYKLYRTRSTKHVVQKAMEQLQLAANFVASDVYRDKRDVGDAQYDSNHIEDEFVEQSEGNPNKPKIRSKRVRRNIFERHDKLEAKLENVRKVHLSQGAPNYSPKRLVRNKRYFFSTTSTTESSEEKRLFHKDGKGLKDYEPYYRHNMVYEDDTVERTTPTTLKPKKTTVLTEEQLEERKALLKSFEKEYQIGVKLSKKYEMEFNEIHAKAFNKTRTKREILIKTNERFDSMNNGIIELIRKLLEFVKMYQSIIGKEHGDFPSVDVNLNIHVEPNINSISLEEKIEVDSRNLTDRNEKQEDMDDDKRDMKSPKNSTETCDAYLTKAFSLIKHLLNLINRIRDTKITLDANIRFEKPTQPSSDHHNTDTESKRIPSDPIKVKEDLDAETINTHGEPSKECIQETNSSLDKTENLSSHFSNELTDNELQDLAEIFLSNNVLDTKNKVLDNNNNGLDINNNGLDINSKMLDININLLDANNNLLDINKSSPLRRKLRKKRYTLEDLMKGPIKSNPEKTKLEVDASAQDKKEGAKKYEFSGPGNVDNRVYRNENGQVQDFHFVKNQHHSRENPDHPENHRVDMDAYYEEKERRYATEFLAEYDESLGIRERMHQDYLKMVKETKIGFIDRAKLNQMELQRAHKERMEFLRAQPTEAVTEVTTTTEYFEALSSFEEEKGKKPKDRIKEKLEELKELRRGFP</sequence>
<name>A0A1S4ED67_DIACI</name>
<feature type="compositionally biased region" description="Basic and acidic residues" evidence="1">
    <location>
        <begin position="777"/>
        <end position="798"/>
    </location>
</feature>
<feature type="compositionally biased region" description="Basic and acidic residues" evidence="1">
    <location>
        <begin position="998"/>
        <end position="1021"/>
    </location>
</feature>
<feature type="region of interest" description="Disordered" evidence="1">
    <location>
        <begin position="993"/>
        <end position="1032"/>
    </location>
</feature>
<reference evidence="4" key="1">
    <citation type="submission" date="2025-08" db="UniProtKB">
        <authorList>
            <consortium name="RefSeq"/>
        </authorList>
    </citation>
    <scope>IDENTIFICATION</scope>
</reference>
<feature type="signal peptide" evidence="2">
    <location>
        <begin position="1"/>
        <end position="25"/>
    </location>
</feature>
<dbReference type="GeneID" id="108252562"/>
<feature type="chain" id="PRO_5010248449" evidence="2">
    <location>
        <begin position="26"/>
        <end position="1183"/>
    </location>
</feature>
<dbReference type="RefSeq" id="XP_017300103.1">
    <property type="nucleotide sequence ID" value="XM_017444614.2"/>
</dbReference>
<evidence type="ECO:0000313" key="4">
    <source>
        <dbReference type="RefSeq" id="XP_017300103.1"/>
    </source>
</evidence>
<organism evidence="3 4">
    <name type="scientific">Diaphorina citri</name>
    <name type="common">Asian citrus psyllid</name>
    <dbReference type="NCBI Taxonomy" id="121845"/>
    <lineage>
        <taxon>Eukaryota</taxon>
        <taxon>Metazoa</taxon>
        <taxon>Ecdysozoa</taxon>
        <taxon>Arthropoda</taxon>
        <taxon>Hexapoda</taxon>
        <taxon>Insecta</taxon>
        <taxon>Pterygota</taxon>
        <taxon>Neoptera</taxon>
        <taxon>Paraneoptera</taxon>
        <taxon>Hemiptera</taxon>
        <taxon>Sternorrhyncha</taxon>
        <taxon>Psylloidea</taxon>
        <taxon>Psyllidae</taxon>
        <taxon>Diaphorininae</taxon>
        <taxon>Diaphorina</taxon>
    </lineage>
</organism>
<dbReference type="KEGG" id="dci:108252562"/>
<evidence type="ECO:0000313" key="3">
    <source>
        <dbReference type="Proteomes" id="UP000079169"/>
    </source>
</evidence>
<dbReference type="AlphaFoldDB" id="A0A1S4ED67"/>
<gene>
    <name evidence="4" type="primary">LOC108252562</name>
</gene>
<evidence type="ECO:0000256" key="1">
    <source>
        <dbReference type="SAM" id="MobiDB-lite"/>
    </source>
</evidence>
<dbReference type="PaxDb" id="121845-A0A1S4ED67"/>